<dbReference type="PANTHER" id="PTHR22803">
    <property type="entry name" value="MANNOSE, PHOSPHOLIPASE, LECTIN RECEPTOR RELATED"/>
    <property type="match status" value="1"/>
</dbReference>
<proteinExistence type="predicted"/>
<dbReference type="SMART" id="SM00034">
    <property type="entry name" value="CLECT"/>
    <property type="match status" value="1"/>
</dbReference>
<keyword evidence="1" id="KW-1015">Disulfide bond</keyword>
<dbReference type="PROSITE" id="PS50041">
    <property type="entry name" value="C_TYPE_LECTIN_2"/>
    <property type="match status" value="1"/>
</dbReference>
<protein>
    <recommendedName>
        <fullName evidence="3">C-type lectin domain-containing protein</fullName>
    </recommendedName>
</protein>
<gene>
    <name evidence="4" type="ORF">g.20425</name>
</gene>
<reference evidence="4" key="1">
    <citation type="submission" date="2015-11" db="EMBL/GenBank/DDBJ databases">
        <title>De novo transcriptome assembly of four potential Pierce s Disease insect vectors from Arizona vineyards.</title>
        <authorList>
            <person name="Tassone E.E."/>
        </authorList>
    </citation>
    <scope>NUCLEOTIDE SEQUENCE</scope>
</reference>
<dbReference type="InterPro" id="IPR001304">
    <property type="entry name" value="C-type_lectin-like"/>
</dbReference>
<feature type="domain" description="C-type lectin" evidence="3">
    <location>
        <begin position="85"/>
        <end position="193"/>
    </location>
</feature>
<evidence type="ECO:0000256" key="1">
    <source>
        <dbReference type="ARBA" id="ARBA00023157"/>
    </source>
</evidence>
<dbReference type="AlphaFoldDB" id="A0A1B6L682"/>
<keyword evidence="2" id="KW-0812">Transmembrane</keyword>
<accession>A0A1B6L682</accession>
<evidence type="ECO:0000256" key="2">
    <source>
        <dbReference type="SAM" id="Phobius"/>
    </source>
</evidence>
<dbReference type="Gene3D" id="3.10.100.10">
    <property type="entry name" value="Mannose-Binding Protein A, subunit A"/>
    <property type="match status" value="1"/>
</dbReference>
<dbReference type="Pfam" id="PF00059">
    <property type="entry name" value="Lectin_C"/>
    <property type="match status" value="1"/>
</dbReference>
<dbReference type="EMBL" id="GEBQ01020749">
    <property type="protein sequence ID" value="JAT19228.1"/>
    <property type="molecule type" value="Transcribed_RNA"/>
</dbReference>
<evidence type="ECO:0000313" key="4">
    <source>
        <dbReference type="EMBL" id="JAT19228.1"/>
    </source>
</evidence>
<dbReference type="InterPro" id="IPR050111">
    <property type="entry name" value="C-type_lectin/snaclec_domain"/>
</dbReference>
<dbReference type="InterPro" id="IPR016187">
    <property type="entry name" value="CTDL_fold"/>
</dbReference>
<dbReference type="PROSITE" id="PS00615">
    <property type="entry name" value="C_TYPE_LECTIN_1"/>
    <property type="match status" value="1"/>
</dbReference>
<keyword evidence="2" id="KW-1133">Transmembrane helix</keyword>
<name>A0A1B6L682_9HEMI</name>
<organism evidence="4">
    <name type="scientific">Graphocephala atropunctata</name>
    <dbReference type="NCBI Taxonomy" id="36148"/>
    <lineage>
        <taxon>Eukaryota</taxon>
        <taxon>Metazoa</taxon>
        <taxon>Ecdysozoa</taxon>
        <taxon>Arthropoda</taxon>
        <taxon>Hexapoda</taxon>
        <taxon>Insecta</taxon>
        <taxon>Pterygota</taxon>
        <taxon>Neoptera</taxon>
        <taxon>Paraneoptera</taxon>
        <taxon>Hemiptera</taxon>
        <taxon>Auchenorrhyncha</taxon>
        <taxon>Membracoidea</taxon>
        <taxon>Cicadellidae</taxon>
        <taxon>Cicadellinae</taxon>
        <taxon>Cicadellini</taxon>
        <taxon>Graphocephala</taxon>
    </lineage>
</organism>
<dbReference type="SUPFAM" id="SSF56436">
    <property type="entry name" value="C-type lectin-like"/>
    <property type="match status" value="1"/>
</dbReference>
<feature type="transmembrane region" description="Helical" evidence="2">
    <location>
        <begin position="6"/>
        <end position="28"/>
    </location>
</feature>
<keyword evidence="2" id="KW-0472">Membrane</keyword>
<sequence length="204" mass="24011">MGKLLLTVQFVVDMQVLLLTILAIVSLADLAKISMDYDNVKDSKYRRPLSSYLVKNHPTENTLHTKKVVKHRTWNGKGKAKKKQYYVHHHYKVNWDDAKKLCQKMHKKLVSIRNEEEWKGLKKAIIQQTGTGEFWTSGTDLVQEGKFVWASDWKPFTFTNWNSNPREPSNKSPWGSEDCVQINRDFTWNDRNCFHVRLHFICED</sequence>
<dbReference type="InterPro" id="IPR016186">
    <property type="entry name" value="C-type_lectin-like/link_sf"/>
</dbReference>
<evidence type="ECO:0000259" key="3">
    <source>
        <dbReference type="PROSITE" id="PS50041"/>
    </source>
</evidence>
<dbReference type="InterPro" id="IPR018378">
    <property type="entry name" value="C-type_lectin_CS"/>
</dbReference>